<dbReference type="AlphaFoldDB" id="A0A3D0W8W8"/>
<evidence type="ECO:0000313" key="6">
    <source>
        <dbReference type="Proteomes" id="UP000262699"/>
    </source>
</evidence>
<evidence type="ECO:0000259" key="4">
    <source>
        <dbReference type="Pfam" id="PF03441"/>
    </source>
</evidence>
<dbReference type="EMBL" id="DOYJ01000070">
    <property type="protein sequence ID" value="HCB74979.1"/>
    <property type="molecule type" value="Genomic_DNA"/>
</dbReference>
<reference evidence="5 6" key="1">
    <citation type="journal article" date="2018" name="Nat. Biotechnol.">
        <title>A standardized bacterial taxonomy based on genome phylogeny substantially revises the tree of life.</title>
        <authorList>
            <person name="Parks D.H."/>
            <person name="Chuvochina M."/>
            <person name="Waite D.W."/>
            <person name="Rinke C."/>
            <person name="Skarshewski A."/>
            <person name="Chaumeil P.A."/>
            <person name="Hugenholtz P."/>
        </authorList>
    </citation>
    <scope>NUCLEOTIDE SEQUENCE [LARGE SCALE GENOMIC DNA]</scope>
    <source>
        <strain evidence="5">UBA9015</strain>
    </source>
</reference>
<comment type="caution">
    <text evidence="5">The sequence shown here is derived from an EMBL/GenBank/DDBJ whole genome shotgun (WGS) entry which is preliminary data.</text>
</comment>
<dbReference type="Gene3D" id="1.10.579.10">
    <property type="entry name" value="DNA Cyclobutane Dipyrimidine Photolyase, subunit A, domain 3"/>
    <property type="match status" value="1"/>
</dbReference>
<dbReference type="GO" id="GO:0003677">
    <property type="term" value="F:DNA binding"/>
    <property type="evidence" value="ECO:0007669"/>
    <property type="project" value="TreeGrafter"/>
</dbReference>
<feature type="binding site" evidence="3">
    <location>
        <position position="25"/>
    </location>
    <ligand>
        <name>FAD</name>
        <dbReference type="ChEBI" id="CHEBI:57692"/>
    </ligand>
</feature>
<gene>
    <name evidence="5" type="ORF">DEP91_02205</name>
</gene>
<evidence type="ECO:0000256" key="3">
    <source>
        <dbReference type="PIRSR" id="PIRSR602081-1"/>
    </source>
</evidence>
<dbReference type="Gene3D" id="1.25.40.80">
    <property type="match status" value="1"/>
</dbReference>
<name>A0A3D0W8W8_9SPHN</name>
<feature type="domain" description="Cryptochrome/DNA photolyase FAD-binding" evidence="4">
    <location>
        <begin position="76"/>
        <end position="222"/>
    </location>
</feature>
<sequence length="383" mass="41831">MSHEPTRAAGLARLDAFAPGMGRRYAAERNHDRGGAGEWPGNVSALSPYLRHRLVEEQEVLARALVEHGPDKADKFVSEVLWRGYFRGWLEQRPAVWDRYLAERDAALAAVEANGGLARDYRAAVEGRTGIDCFDAWVGELTGHNWLHNHSRMWFASIWIFTLRLPWVLGADFFLQHLLDGDSASNTLSWRWVAGLHTRGKAYAARADNIAKYTDGRFDPKGLAAHVEPLTEDFEPPLTRFVPPPVPRVEGEWLLLLQEGDMTIDHPLPTPPAGVIALAPRDEGLSEAVAAFRRAAGEDAAARASKAYGCPILPCDRPEAIEAVADGRPVVAPYVPIGNAPALAGVTTFVRDYDAAIWPLATAGFFKVKSGAPAKLRALGLPG</sequence>
<dbReference type="InterPro" id="IPR005101">
    <property type="entry name" value="Cryptochr/Photolyase_FAD-bd"/>
</dbReference>
<feature type="binding site" evidence="3">
    <location>
        <position position="76"/>
    </location>
    <ligand>
        <name>FAD</name>
        <dbReference type="ChEBI" id="CHEBI:57692"/>
    </ligand>
</feature>
<keyword evidence="1 3" id="KW-0285">Flavoprotein</keyword>
<dbReference type="GO" id="GO:0071949">
    <property type="term" value="F:FAD binding"/>
    <property type="evidence" value="ECO:0007669"/>
    <property type="project" value="TreeGrafter"/>
</dbReference>
<accession>A0A3D0W8W8</accession>
<proteinExistence type="predicted"/>
<dbReference type="GO" id="GO:0032922">
    <property type="term" value="P:circadian regulation of gene expression"/>
    <property type="evidence" value="ECO:0007669"/>
    <property type="project" value="TreeGrafter"/>
</dbReference>
<protein>
    <recommendedName>
        <fullName evidence="4">Cryptochrome/DNA photolyase FAD-binding domain-containing protein</fullName>
    </recommendedName>
</protein>
<dbReference type="PANTHER" id="PTHR11455:SF18">
    <property type="entry name" value="SI:CH1073-390K14.1"/>
    <property type="match status" value="1"/>
</dbReference>
<dbReference type="Proteomes" id="UP000262699">
    <property type="component" value="Unassembled WGS sequence"/>
</dbReference>
<dbReference type="InterPro" id="IPR036134">
    <property type="entry name" value="Crypto/Photolyase_FAD-like_sf"/>
</dbReference>
<dbReference type="GO" id="GO:0005737">
    <property type="term" value="C:cytoplasm"/>
    <property type="evidence" value="ECO:0007669"/>
    <property type="project" value="TreeGrafter"/>
</dbReference>
<dbReference type="PANTHER" id="PTHR11455">
    <property type="entry name" value="CRYPTOCHROME"/>
    <property type="match status" value="1"/>
</dbReference>
<dbReference type="SUPFAM" id="SSF48173">
    <property type="entry name" value="Cryptochrome/photolyase FAD-binding domain"/>
    <property type="match status" value="1"/>
</dbReference>
<dbReference type="Pfam" id="PF03441">
    <property type="entry name" value="FAD_binding_7"/>
    <property type="match status" value="1"/>
</dbReference>
<organism evidence="5 6">
    <name type="scientific">Sphingomonas bacterium</name>
    <dbReference type="NCBI Taxonomy" id="1895847"/>
    <lineage>
        <taxon>Bacteria</taxon>
        <taxon>Pseudomonadati</taxon>
        <taxon>Pseudomonadota</taxon>
        <taxon>Alphaproteobacteria</taxon>
        <taxon>Sphingomonadales</taxon>
        <taxon>Sphingomonadaceae</taxon>
        <taxon>Sphingomonas</taxon>
    </lineage>
</organism>
<dbReference type="InterPro" id="IPR002081">
    <property type="entry name" value="Cryptochrome/DNA_photolyase_1"/>
</dbReference>
<dbReference type="GO" id="GO:0003904">
    <property type="term" value="F:deoxyribodipyrimidine photo-lyase activity"/>
    <property type="evidence" value="ECO:0007669"/>
    <property type="project" value="TreeGrafter"/>
</dbReference>
<feature type="binding site" evidence="3">
    <location>
        <begin position="79"/>
        <end position="86"/>
    </location>
    <ligand>
        <name>FAD</name>
        <dbReference type="ChEBI" id="CHEBI:57692"/>
    </ligand>
</feature>
<evidence type="ECO:0000256" key="2">
    <source>
        <dbReference type="ARBA" id="ARBA00022827"/>
    </source>
</evidence>
<evidence type="ECO:0000313" key="5">
    <source>
        <dbReference type="EMBL" id="HCB74979.1"/>
    </source>
</evidence>
<evidence type="ECO:0000256" key="1">
    <source>
        <dbReference type="ARBA" id="ARBA00022630"/>
    </source>
</evidence>
<keyword evidence="2 3" id="KW-0274">FAD</keyword>
<comment type="cofactor">
    <cofactor evidence="3">
        <name>FAD</name>
        <dbReference type="ChEBI" id="CHEBI:57692"/>
    </cofactor>
    <text evidence="3">Binds 1 FAD per subunit.</text>
</comment>
<dbReference type="GO" id="GO:0043153">
    <property type="term" value="P:entrainment of circadian clock by photoperiod"/>
    <property type="evidence" value="ECO:0007669"/>
    <property type="project" value="TreeGrafter"/>
</dbReference>
<feature type="binding site" evidence="3">
    <location>
        <begin position="180"/>
        <end position="182"/>
    </location>
    <ligand>
        <name>FAD</name>
        <dbReference type="ChEBI" id="CHEBI:57692"/>
    </ligand>
</feature>